<proteinExistence type="predicted"/>
<sequence>MNIKHISFDELPSLILDEIHARYKAVQPIEAKVMEFETVSEPMYTISLLDLNRNVIVEIAYTGNRLMYENNLTFYTVFKAMEKYPERFGLRFKEELNK</sequence>
<reference evidence="1 2" key="1">
    <citation type="journal article" date="2006" name="Syst. Appl. Microbiol.">
        <title>Anoxybacillus amylolyticus sp. nov., a thermophilic amylase producing bacterium isolated from Mount Rittmann (Antarctica).</title>
        <authorList>
            <person name="Poli A."/>
            <person name="Esposito E."/>
            <person name="Lama L."/>
            <person name="Orlando P."/>
            <person name="Nicolaus G."/>
            <person name="de Appolonia F."/>
            <person name="Gambacorta A."/>
            <person name="Nicolaus B."/>
        </authorList>
    </citation>
    <scope>NUCLEOTIDE SEQUENCE [LARGE SCALE GENOMIC DNA]</scope>
    <source>
        <strain evidence="1 2">DSM 15939</strain>
        <plasmid evidence="2">Plasmid pdsm15939_1</plasmid>
    </source>
</reference>
<dbReference type="PATRIC" id="fig|294699.3.peg.3303"/>
<evidence type="ECO:0000313" key="2">
    <source>
        <dbReference type="Proteomes" id="UP000076865"/>
    </source>
</evidence>
<dbReference type="RefSeq" id="WP_066327894.1">
    <property type="nucleotide sequence ID" value="NZ_CP015439.1"/>
</dbReference>
<evidence type="ECO:0000313" key="1">
    <source>
        <dbReference type="EMBL" id="ANB62079.1"/>
    </source>
</evidence>
<accession>A0A160F653</accession>
<keyword evidence="1" id="KW-0614">Plasmid</keyword>
<keyword evidence="2" id="KW-1185">Reference proteome</keyword>
<dbReference type="OrthoDB" id="2970839at2"/>
<dbReference type="AlphaFoldDB" id="A0A160F653"/>
<geneLocation type="plasmid" evidence="2">
    <name>pdsm15939_1</name>
</geneLocation>
<organism evidence="1 2">
    <name type="scientific">Anoxybacteroides amylolyticum</name>
    <dbReference type="NCBI Taxonomy" id="294699"/>
    <lineage>
        <taxon>Bacteria</taxon>
        <taxon>Bacillati</taxon>
        <taxon>Bacillota</taxon>
        <taxon>Bacilli</taxon>
        <taxon>Bacillales</taxon>
        <taxon>Anoxybacillaceae</taxon>
        <taxon>Anoxybacteroides</taxon>
    </lineage>
</organism>
<gene>
    <name evidence="1" type="ORF">GFC30_3196</name>
</gene>
<dbReference type="Proteomes" id="UP000076865">
    <property type="component" value="Plasmid pDSM15939_1"/>
</dbReference>
<dbReference type="EMBL" id="CP015439">
    <property type="protein sequence ID" value="ANB62079.1"/>
    <property type="molecule type" value="Genomic_DNA"/>
</dbReference>
<protein>
    <submittedName>
        <fullName evidence="1">Uncharacterized protein</fullName>
    </submittedName>
</protein>
<name>A0A160F653_9BACL</name>
<dbReference type="KEGG" id="aamy:GFC30_3196"/>